<dbReference type="RefSeq" id="WP_188995489.1">
    <property type="nucleotide sequence ID" value="NZ_BMHP01000003.1"/>
</dbReference>
<dbReference type="GO" id="GO:0016829">
    <property type="term" value="F:lyase activity"/>
    <property type="evidence" value="ECO:0007669"/>
    <property type="project" value="UniProtKB-KW"/>
</dbReference>
<feature type="domain" description="Heparinase II/III-like C-terminal" evidence="9">
    <location>
        <begin position="812"/>
        <end position="904"/>
    </location>
</feature>
<dbReference type="NCBIfam" id="NF033679">
    <property type="entry name" value="DNRLRE_dom"/>
    <property type="match status" value="3"/>
</dbReference>
<evidence type="ECO:0000313" key="12">
    <source>
        <dbReference type="Proteomes" id="UP000612456"/>
    </source>
</evidence>
<dbReference type="InterPro" id="IPR012480">
    <property type="entry name" value="Hepar_II_III_C"/>
</dbReference>
<evidence type="ECO:0000259" key="8">
    <source>
        <dbReference type="Pfam" id="PF05426"/>
    </source>
</evidence>
<evidence type="ECO:0000256" key="1">
    <source>
        <dbReference type="ARBA" id="ARBA00004418"/>
    </source>
</evidence>
<keyword evidence="3" id="KW-0964">Secreted</keyword>
<dbReference type="GO" id="GO:0042597">
    <property type="term" value="C:periplasmic space"/>
    <property type="evidence" value="ECO:0007669"/>
    <property type="project" value="UniProtKB-SubCell"/>
</dbReference>
<dbReference type="InterPro" id="IPR055372">
    <property type="entry name" value="CBM96"/>
</dbReference>
<dbReference type="GO" id="GO:0005576">
    <property type="term" value="C:extracellular region"/>
    <property type="evidence" value="ECO:0007669"/>
    <property type="project" value="UniProtKB-SubCell"/>
</dbReference>
<keyword evidence="12" id="KW-1185">Reference proteome</keyword>
<dbReference type="Pfam" id="PF05426">
    <property type="entry name" value="Alginate_lyase"/>
    <property type="match status" value="1"/>
</dbReference>
<evidence type="ECO:0000256" key="3">
    <source>
        <dbReference type="ARBA" id="ARBA00022525"/>
    </source>
</evidence>
<feature type="domain" description="Carbohydrate-binding module family 96" evidence="10">
    <location>
        <begin position="1213"/>
        <end position="1392"/>
    </location>
</feature>
<feature type="domain" description="Carbohydrate-binding module family 96" evidence="10">
    <location>
        <begin position="1577"/>
        <end position="1741"/>
    </location>
</feature>
<dbReference type="PANTHER" id="PTHR39210">
    <property type="entry name" value="HEPARIN-SULFATE LYASE"/>
    <property type="match status" value="1"/>
</dbReference>
<feature type="signal peptide" evidence="7">
    <location>
        <begin position="1"/>
        <end position="21"/>
    </location>
</feature>
<evidence type="ECO:0008006" key="13">
    <source>
        <dbReference type="Google" id="ProtNLM"/>
    </source>
</evidence>
<feature type="domain" description="Carbohydrate-binding module family 96" evidence="10">
    <location>
        <begin position="1399"/>
        <end position="1549"/>
    </location>
</feature>
<reference evidence="11" key="1">
    <citation type="journal article" date="2014" name="Int. J. Syst. Evol. Microbiol.">
        <title>Complete genome sequence of Corynebacterium casei LMG S-19264T (=DSM 44701T), isolated from a smear-ripened cheese.</title>
        <authorList>
            <consortium name="US DOE Joint Genome Institute (JGI-PGF)"/>
            <person name="Walter F."/>
            <person name="Albersmeier A."/>
            <person name="Kalinowski J."/>
            <person name="Ruckert C."/>
        </authorList>
    </citation>
    <scope>NUCLEOTIDE SEQUENCE</scope>
    <source>
        <strain evidence="11">CGMCC 1.15178</strain>
    </source>
</reference>
<protein>
    <recommendedName>
        <fullName evidence="13">DNRLRE domain-containing protein</fullName>
    </recommendedName>
</protein>
<evidence type="ECO:0000256" key="6">
    <source>
        <dbReference type="ARBA" id="ARBA00023239"/>
    </source>
</evidence>
<dbReference type="Gene3D" id="1.50.10.100">
    <property type="entry name" value="Chondroitin AC/alginate lyase"/>
    <property type="match status" value="1"/>
</dbReference>
<evidence type="ECO:0000256" key="2">
    <source>
        <dbReference type="ARBA" id="ARBA00004613"/>
    </source>
</evidence>
<keyword evidence="5" id="KW-0574">Periplasm</keyword>
<dbReference type="EMBL" id="BMHP01000003">
    <property type="protein sequence ID" value="GGD83463.1"/>
    <property type="molecule type" value="Genomic_DNA"/>
</dbReference>
<keyword evidence="4 7" id="KW-0732">Signal</keyword>
<evidence type="ECO:0000313" key="11">
    <source>
        <dbReference type="EMBL" id="GGD83463.1"/>
    </source>
</evidence>
<accession>A0A916ZB39</accession>
<comment type="caution">
    <text evidence="11">The sequence shown here is derived from an EMBL/GenBank/DDBJ whole genome shotgun (WGS) entry which is preliminary data.</text>
</comment>
<comment type="subcellular location">
    <subcellularLocation>
        <location evidence="1">Periplasm</location>
    </subcellularLocation>
    <subcellularLocation>
        <location evidence="2">Secreted</location>
    </subcellularLocation>
</comment>
<keyword evidence="6" id="KW-0456">Lyase</keyword>
<dbReference type="Proteomes" id="UP000612456">
    <property type="component" value="Unassembled WGS sequence"/>
</dbReference>
<organism evidence="11 12">
    <name type="scientific">Paenibacillus nasutitermitis</name>
    <dbReference type="NCBI Taxonomy" id="1652958"/>
    <lineage>
        <taxon>Bacteria</taxon>
        <taxon>Bacillati</taxon>
        <taxon>Bacillota</taxon>
        <taxon>Bacilli</taxon>
        <taxon>Bacillales</taxon>
        <taxon>Paenibacillaceae</taxon>
        <taxon>Paenibacillus</taxon>
    </lineage>
</organism>
<name>A0A916ZB39_9BACL</name>
<proteinExistence type="predicted"/>
<feature type="domain" description="Alginate lyase" evidence="8">
    <location>
        <begin position="508"/>
        <end position="727"/>
    </location>
</feature>
<dbReference type="PANTHER" id="PTHR39210:SF1">
    <property type="entry name" value="HEPARIN-SULFATE LYASE"/>
    <property type="match status" value="1"/>
</dbReference>
<dbReference type="Gene3D" id="2.70.98.70">
    <property type="match status" value="1"/>
</dbReference>
<dbReference type="SUPFAM" id="SSF48230">
    <property type="entry name" value="Chondroitin AC/alginate lyase"/>
    <property type="match status" value="1"/>
</dbReference>
<sequence>MKKLRKWALLLLAMLCVSSHLTLYPTASNVAAAFPLNEDDGGLILQDEYNDLTKLYSYSDIAVRDVSDPGAGYVEADASFVSDNGANPQMIYQANDIRSLIVVAYVDPSQALPSINFQISEDQINYTAVSPSLVNEGVRDGSWNRLVFELQGLQNANYLKMSWTAGSSPVYISKLRLAYTGGASFMDTGFETTLDTDLATAGGWEVKYAKTDVSADPNFTVTVEEEGGVPGHFLKITGTAASKGAVLLGQRLTLPSFFTGPSDLIATADFQLFNSLSAQSNVLRLVILPESEWDSLSSSAGGAGMYTATELSNHTWHDGGIDPDSVTEWELGTSEGTDLVSAISGSTGSNVVIALYVELHSPLGIDEAYIDNFELNVGELSNTRPHFIHVKSIKDTIFGYRWAEDVVNSYKSRYNGWLTRDIELIPDSDYIWENRFTDPINNVALTFEYKSYQDILAMGYDYDTYYLVAEFKSPGIDPSDPSDDLIISLANETATESQMEAITKGWYSKWIQYHTDAAMYLSYLYVLTGETAYAEKAGEIVKEFADKYPQYALHDVVSPIRPIASRVFYSVLSEGAYFVTPMVYAVDNLYNSGVFDTAYKKAIREDMLYPSADVMKRSFSTNNFQVIQDAALGLVGYLYDDADLITEAKEGYTPTAQAGEAMGMFNELLDYGVGEDGFWFEGTPSYHGFVLKEYIFLADAAQRFGSNVGENLYTGNNKLKSMFDAMLNLPYPDLTMQANNDSPYKPNLITPIYIWMMETADREFQAASSQYRSFLNQAYMTVERSDADLYSLLTGFRHVPNSTEPFLLNDANMSAIGTVLTRNYYNGQTYMSTMDYGMFTGSHDHYDKLNITTYGNDRVWLDDLGIGPYGTDSAENYYRMSAAHNTVVVPDANQAGISGSFLALGHTNSMHYSAAAADGIFADVQQYRRALISVDDWMLDVFKLRTYDEVTFDWFARVPDSTMELSLATSPQTGNLGTANGYQYTELLGQGTTTGNWSADFTDDTDINKSYRITMLNDQQMDVFEARSYGTANKQNVKIPVLAARQTVEGDGEFVAIHEYDPEAANGIAQMLNTPDGIRVTKDDGEEVIIQYDISHATEEAGFMLLRRNANQDMMNLEISNDNRLMIDHKLYAHSDEVLRGLSIAYDTGIINIENEVNDSTPYRMTTLTFNAGDEVFTQVNVDGVAYPFTRDGEYITIVAPLKAAPTLSNQAYKINASEDAYAKEQEPNRVLGEYTTIGVRNTGAAGGDMVSYVKFDLINYSGNHVSESTFRFYAYDNAAPYNPVELSIYGIVDNSWDEDSLTWLNAPNIASDGSGKTTITGVGTTAYLIDTISLEDANYAWHEVDVTDFVQTHGLANKYVSFMIVADHNTNDWIFIPSKESGSRPPQLTIKESIDIVAEDTAYVRGGTYSASPQTGTAEMQLMDAPDAADDRISYLKFDLGDYASADLGKGILRFRASSSSPNASTPISVYGIMDDSWTEAGLTWSNSSNHESGDTTITDLPDAAVPIATVLASGTNRDYSVDVSKFLRGRPLGGTASFILVDESDGNVLLTVDGRLGNQPATLSMYRPIVQQINQSAFIWGGTYANSNLEYSTHLVVKNASGTGADRKSYLKIDLESIQTNRVNEAVLRMYGKNTTSLEEVPITVYGIIDNSWTSTAITFNNAPNHNPTTGDVTGVGISAFKLDAIPVGPTAAVYEWDISDFIYAAMRSGGEASLVVVMEDVSTTSYMDFNSSNGMIKPGFILSY</sequence>
<dbReference type="InterPro" id="IPR008929">
    <property type="entry name" value="Chondroitin_lyas"/>
</dbReference>
<dbReference type="InterPro" id="IPR008397">
    <property type="entry name" value="Alginate_lyase_dom"/>
</dbReference>
<evidence type="ECO:0000256" key="5">
    <source>
        <dbReference type="ARBA" id="ARBA00022764"/>
    </source>
</evidence>
<reference evidence="11" key="2">
    <citation type="submission" date="2020-09" db="EMBL/GenBank/DDBJ databases">
        <authorList>
            <person name="Sun Q."/>
            <person name="Zhou Y."/>
        </authorList>
    </citation>
    <scope>NUCLEOTIDE SEQUENCE</scope>
    <source>
        <strain evidence="11">CGMCC 1.15178</strain>
    </source>
</reference>
<dbReference type="Pfam" id="PF07940">
    <property type="entry name" value="Hepar_II_III_C"/>
    <property type="match status" value="1"/>
</dbReference>
<evidence type="ECO:0000256" key="7">
    <source>
        <dbReference type="SAM" id="SignalP"/>
    </source>
</evidence>
<evidence type="ECO:0000259" key="9">
    <source>
        <dbReference type="Pfam" id="PF07940"/>
    </source>
</evidence>
<evidence type="ECO:0000256" key="4">
    <source>
        <dbReference type="ARBA" id="ARBA00022729"/>
    </source>
</evidence>
<dbReference type="Pfam" id="PF24517">
    <property type="entry name" value="CBM96"/>
    <property type="match status" value="3"/>
</dbReference>
<gene>
    <name evidence="11" type="ORF">GCM10010911_47040</name>
</gene>
<evidence type="ECO:0000259" key="10">
    <source>
        <dbReference type="Pfam" id="PF24517"/>
    </source>
</evidence>
<feature type="chain" id="PRO_5039028483" description="DNRLRE domain-containing protein" evidence="7">
    <location>
        <begin position="22"/>
        <end position="1747"/>
    </location>
</feature>